<protein>
    <submittedName>
        <fullName evidence="2">Uncharacterized protein</fullName>
    </submittedName>
</protein>
<dbReference type="Proteomes" id="UP000515908">
    <property type="component" value="Chromosome 18"/>
</dbReference>
<feature type="region of interest" description="Disordered" evidence="1">
    <location>
        <begin position="201"/>
        <end position="238"/>
    </location>
</feature>
<evidence type="ECO:0000313" key="3">
    <source>
        <dbReference type="Proteomes" id="UP000515908"/>
    </source>
</evidence>
<feature type="compositionally biased region" description="Polar residues" evidence="1">
    <location>
        <begin position="36"/>
        <end position="52"/>
    </location>
</feature>
<evidence type="ECO:0000313" key="2">
    <source>
        <dbReference type="EMBL" id="CAD2220633.1"/>
    </source>
</evidence>
<dbReference type="VEuPathDB" id="TriTrypDB:ADEAN_000815500"/>
<dbReference type="EMBL" id="LR877162">
    <property type="protein sequence ID" value="CAD2220633.1"/>
    <property type="molecule type" value="Genomic_DNA"/>
</dbReference>
<keyword evidence="3" id="KW-1185">Reference proteome</keyword>
<feature type="compositionally biased region" description="Basic and acidic residues" evidence="1">
    <location>
        <begin position="53"/>
        <end position="68"/>
    </location>
</feature>
<feature type="compositionally biased region" description="Low complexity" evidence="1">
    <location>
        <begin position="203"/>
        <end position="221"/>
    </location>
</feature>
<sequence>MSKKTTNPKTYHPTRVLSFSSEVQDSHRVMPLASHSPVNKSMNESTSDSSVKQLDHHEEGQALLERSRRPTQPPGALESMMNHNHNHNHSLMETTPPRKFDMLSFQKEESSLNSNQSHMNNNNNDVVSSISLTNTFNVFGHHNSSSRNHIHGSPLSSMGGVYEMNNNNANFVGYMNSNTSPSNPQHLSGASSLAGFYGLSHLSSNQQNNHNNNNTNPIDPNDSPPNPQEDDTVNLGSVNNSFDHTNNLYCYSVTSSLLDNSGRTYLSSTYKLCSSMASSLSSQQELSLHPVNSNTSNGDLCGGPSPAVPSLPGESSNNTNCFYRLGKRGKVPKYVRFLVKHRHARKQNGVSN</sequence>
<dbReference type="AlphaFoldDB" id="A0A7G2CQ14"/>
<feature type="region of interest" description="Disordered" evidence="1">
    <location>
        <begin position="1"/>
        <end position="83"/>
    </location>
</feature>
<evidence type="ECO:0000256" key="1">
    <source>
        <dbReference type="SAM" id="MobiDB-lite"/>
    </source>
</evidence>
<reference evidence="2 3" key="1">
    <citation type="submission" date="2020-08" db="EMBL/GenBank/DDBJ databases">
        <authorList>
            <person name="Newling K."/>
            <person name="Davey J."/>
            <person name="Forrester S."/>
        </authorList>
    </citation>
    <scope>NUCLEOTIDE SEQUENCE [LARGE SCALE GENOMIC DNA]</scope>
    <source>
        <strain evidence="3">Crithidia deanei Carvalho (ATCC PRA-265)</strain>
    </source>
</reference>
<accession>A0A7G2CQ14</accession>
<name>A0A7G2CQ14_9TRYP</name>
<gene>
    <name evidence="2" type="ORF">ADEAN_000815500</name>
</gene>
<organism evidence="2 3">
    <name type="scientific">Angomonas deanei</name>
    <dbReference type="NCBI Taxonomy" id="59799"/>
    <lineage>
        <taxon>Eukaryota</taxon>
        <taxon>Discoba</taxon>
        <taxon>Euglenozoa</taxon>
        <taxon>Kinetoplastea</taxon>
        <taxon>Metakinetoplastina</taxon>
        <taxon>Trypanosomatida</taxon>
        <taxon>Trypanosomatidae</taxon>
        <taxon>Strigomonadinae</taxon>
        <taxon>Angomonas</taxon>
    </lineage>
</organism>
<proteinExistence type="predicted"/>